<evidence type="ECO:0000313" key="2">
    <source>
        <dbReference type="EMBL" id="QHU33281.1"/>
    </source>
</evidence>
<reference evidence="2" key="1">
    <citation type="journal article" date="2020" name="Nature">
        <title>Giant virus diversity and host interactions through global metagenomics.</title>
        <authorList>
            <person name="Schulz F."/>
            <person name="Roux S."/>
            <person name="Paez-Espino D."/>
            <person name="Jungbluth S."/>
            <person name="Walsh D.A."/>
            <person name="Denef V.J."/>
            <person name="McMahon K.D."/>
            <person name="Konstantinidis K.T."/>
            <person name="Eloe-Fadrosh E.A."/>
            <person name="Kyrpides N.C."/>
            <person name="Woyke T."/>
        </authorList>
    </citation>
    <scope>NUCLEOTIDE SEQUENCE</scope>
    <source>
        <strain evidence="2">GVMAG-S-1014582-52</strain>
    </source>
</reference>
<proteinExistence type="predicted"/>
<sequence>MSLSGLPRNRIIVGQRIKHKEPHIIKKNKLILDNICTKYGIGDLPSITSSKLSTYNGIVTYLQQEFAKGNMKYGILLLKCGGMDESTESDYDLIQIEIEKKEKERKKQEIDMEAARKEIESVKKMAEKDSQSNDIEMSNAHRDMLTKLLNENPKEQVNNEYDTQSIKQLENEIDIKPKDKIINQSVDKIIEDETEIQLKEVKNEKKKKGPKTAKDIRTKVAKEMRDMSTQKANIKTDMNKNCRNCISDMKSKFGYERLTQYRYLEIRVSTTYMVIDNAKIYKLNIQAEKNKFYLLIIGDIQLKSKLIETIDPNYKPDRIYQEHAEFMKRMEANKETIVTKLDEDIDNDN</sequence>
<evidence type="ECO:0000256" key="1">
    <source>
        <dbReference type="SAM" id="Coils"/>
    </source>
</evidence>
<keyword evidence="1" id="KW-0175">Coiled coil</keyword>
<dbReference type="EMBL" id="MN740556">
    <property type="protein sequence ID" value="QHU33281.1"/>
    <property type="molecule type" value="Genomic_DNA"/>
</dbReference>
<name>A0A6C0LU46_9ZZZZ</name>
<organism evidence="2">
    <name type="scientific">viral metagenome</name>
    <dbReference type="NCBI Taxonomy" id="1070528"/>
    <lineage>
        <taxon>unclassified sequences</taxon>
        <taxon>metagenomes</taxon>
        <taxon>organismal metagenomes</taxon>
    </lineage>
</organism>
<feature type="coiled-coil region" evidence="1">
    <location>
        <begin position="91"/>
        <end position="132"/>
    </location>
</feature>
<dbReference type="AlphaFoldDB" id="A0A6C0LU46"/>
<protein>
    <submittedName>
        <fullName evidence="2">Uncharacterized protein</fullName>
    </submittedName>
</protein>
<accession>A0A6C0LU46</accession>